<feature type="transmembrane region" description="Helical" evidence="6">
    <location>
        <begin position="256"/>
        <end position="277"/>
    </location>
</feature>
<keyword evidence="4 6" id="KW-1133">Transmembrane helix</keyword>
<comment type="subcellular location">
    <subcellularLocation>
        <location evidence="1">Cell membrane</location>
        <topology evidence="1">Multi-pass membrane protein</topology>
    </subcellularLocation>
</comment>
<dbReference type="InterPro" id="IPR037185">
    <property type="entry name" value="EmrE-like"/>
</dbReference>
<evidence type="ECO:0000256" key="7">
    <source>
        <dbReference type="SAM" id="SignalP"/>
    </source>
</evidence>
<accession>A0ABN4N2Z2</accession>
<reference evidence="9 10" key="1">
    <citation type="submission" date="2016-03" db="EMBL/GenBank/DDBJ databases">
        <title>Genome sequencing of Psychrobacter alimentarius PAMC 27889.</title>
        <authorList>
            <person name="Lee J."/>
            <person name="Kim O.-S."/>
        </authorList>
    </citation>
    <scope>NUCLEOTIDE SEQUENCE [LARGE SCALE GENOMIC DNA]</scope>
    <source>
        <strain evidence="9 10">PAMC 27889</strain>
    </source>
</reference>
<feature type="transmembrane region" description="Helical" evidence="6">
    <location>
        <begin position="200"/>
        <end position="218"/>
    </location>
</feature>
<evidence type="ECO:0000256" key="1">
    <source>
        <dbReference type="ARBA" id="ARBA00004651"/>
    </source>
</evidence>
<dbReference type="PANTHER" id="PTHR32322">
    <property type="entry name" value="INNER MEMBRANE TRANSPORTER"/>
    <property type="match status" value="1"/>
</dbReference>
<dbReference type="Pfam" id="PF00892">
    <property type="entry name" value="EamA"/>
    <property type="match status" value="1"/>
</dbReference>
<dbReference type="InterPro" id="IPR000620">
    <property type="entry name" value="EamA_dom"/>
</dbReference>
<evidence type="ECO:0000313" key="10">
    <source>
        <dbReference type="Proteomes" id="UP000076104"/>
    </source>
</evidence>
<feature type="transmembrane region" description="Helical" evidence="6">
    <location>
        <begin position="65"/>
        <end position="83"/>
    </location>
</feature>
<keyword evidence="10" id="KW-1185">Reference proteome</keyword>
<evidence type="ECO:0000256" key="3">
    <source>
        <dbReference type="ARBA" id="ARBA00022692"/>
    </source>
</evidence>
<keyword evidence="3 6" id="KW-0812">Transmembrane</keyword>
<keyword evidence="5 6" id="KW-0472">Membrane</keyword>
<proteinExistence type="predicted"/>
<dbReference type="Proteomes" id="UP000076104">
    <property type="component" value="Chromosome"/>
</dbReference>
<feature type="chain" id="PRO_5045593926" description="EamA domain-containing protein" evidence="7">
    <location>
        <begin position="27"/>
        <end position="290"/>
    </location>
</feature>
<feature type="signal peptide" evidence="7">
    <location>
        <begin position="1"/>
        <end position="26"/>
    </location>
</feature>
<protein>
    <recommendedName>
        <fullName evidence="8">EamA domain-containing protein</fullName>
    </recommendedName>
</protein>
<feature type="domain" description="EamA" evidence="8">
    <location>
        <begin position="142"/>
        <end position="271"/>
    </location>
</feature>
<organism evidence="9 10">
    <name type="scientific">Psychrobacter alimentarius</name>
    <dbReference type="NCBI Taxonomy" id="261164"/>
    <lineage>
        <taxon>Bacteria</taxon>
        <taxon>Pseudomonadati</taxon>
        <taxon>Pseudomonadota</taxon>
        <taxon>Gammaproteobacteria</taxon>
        <taxon>Moraxellales</taxon>
        <taxon>Moraxellaceae</taxon>
        <taxon>Psychrobacter</taxon>
    </lineage>
</organism>
<feature type="transmembrane region" description="Helical" evidence="6">
    <location>
        <begin position="36"/>
        <end position="53"/>
    </location>
</feature>
<dbReference type="SUPFAM" id="SSF103481">
    <property type="entry name" value="Multidrug resistance efflux transporter EmrE"/>
    <property type="match status" value="1"/>
</dbReference>
<keyword evidence="7" id="KW-0732">Signal</keyword>
<evidence type="ECO:0000259" key="8">
    <source>
        <dbReference type="Pfam" id="PF00892"/>
    </source>
</evidence>
<gene>
    <name evidence="9" type="ORF">A3K91_1463</name>
</gene>
<dbReference type="InterPro" id="IPR050638">
    <property type="entry name" value="AA-Vitamin_Transporters"/>
</dbReference>
<evidence type="ECO:0000313" key="9">
    <source>
        <dbReference type="EMBL" id="AMT97067.1"/>
    </source>
</evidence>
<feature type="transmembrane region" description="Helical" evidence="6">
    <location>
        <begin position="139"/>
        <end position="160"/>
    </location>
</feature>
<name>A0ABN4N2Z2_9GAMM</name>
<feature type="transmembrane region" description="Helical" evidence="6">
    <location>
        <begin position="167"/>
        <end position="188"/>
    </location>
</feature>
<dbReference type="PANTHER" id="PTHR32322:SF18">
    <property type="entry name" value="S-ADENOSYLMETHIONINE_S-ADENOSYLHOMOCYSTEINE TRANSPORTER"/>
    <property type="match status" value="1"/>
</dbReference>
<dbReference type="EMBL" id="CP014945">
    <property type="protein sequence ID" value="AMT97067.1"/>
    <property type="molecule type" value="Genomic_DNA"/>
</dbReference>
<evidence type="ECO:0000256" key="4">
    <source>
        <dbReference type="ARBA" id="ARBA00022989"/>
    </source>
</evidence>
<sequence length="290" mass="30531">MQPISRLSMTAAFASLMSLQIGAAFAKTIFPSVGPEGVAALRIGITALILCLMFRPWSLKVERSYWPSIVMYGAMIGIMNILIYRAFLYIPIGIAISIEVLGPLGAALLSKKRKSDVMWVLIALIGVFLLPYGQSGFTLNAMGVFYAALAAISWGIYISCASKVSNLGANGVAIGVSIASIFVVPIGFTQAGLALLKPEILAVGLIIAILSSALPFLLDMYALKRLPKSLFGILMSASPAVSAIAGWIILGEALSSIQWTGILAISVACIGATLPAYTSIKPTYRKLPGG</sequence>
<evidence type="ECO:0000256" key="2">
    <source>
        <dbReference type="ARBA" id="ARBA00022475"/>
    </source>
</evidence>
<feature type="transmembrane region" description="Helical" evidence="6">
    <location>
        <begin position="89"/>
        <end position="109"/>
    </location>
</feature>
<feature type="transmembrane region" description="Helical" evidence="6">
    <location>
        <begin position="230"/>
        <end position="250"/>
    </location>
</feature>
<evidence type="ECO:0000256" key="6">
    <source>
        <dbReference type="SAM" id="Phobius"/>
    </source>
</evidence>
<keyword evidence="2" id="KW-1003">Cell membrane</keyword>
<feature type="transmembrane region" description="Helical" evidence="6">
    <location>
        <begin position="116"/>
        <end position="133"/>
    </location>
</feature>
<evidence type="ECO:0000256" key="5">
    <source>
        <dbReference type="ARBA" id="ARBA00023136"/>
    </source>
</evidence>